<keyword evidence="3" id="KW-1185">Reference proteome</keyword>
<accession>A0ABU0LCG8</accession>
<dbReference type="Proteomes" id="UP001241747">
    <property type="component" value="Unassembled WGS sequence"/>
</dbReference>
<evidence type="ECO:0000313" key="2">
    <source>
        <dbReference type="EMBL" id="MDQ0504750.1"/>
    </source>
</evidence>
<protein>
    <submittedName>
        <fullName evidence="2">Uncharacterized protein</fullName>
    </submittedName>
</protein>
<comment type="caution">
    <text evidence="2">The sequence shown here is derived from an EMBL/GenBank/DDBJ whole genome shotgun (WGS) entry which is preliminary data.</text>
</comment>
<sequence length="173" mass="18738">MDHANDNPVGPAPPVPDAFAPAGEGHAEPTAIHTVPAQLGVSGFRLLLLREFRGEGPPGFALIDQHLLRAPHRLHRHGVSFALTFRPEVMAGLAEAIGRLSMREGVGPAVRNPRWPAFGWWRTPRTWADGTDTVEWFADVHFADAAAWVLFRTQFAGGLAGRPPAPRLAGELP</sequence>
<dbReference type="EMBL" id="JAUSVY010000003">
    <property type="protein sequence ID" value="MDQ0504750.1"/>
    <property type="molecule type" value="Genomic_DNA"/>
</dbReference>
<organism evidence="2 3">
    <name type="scientific">Xanthobacter agilis</name>
    <dbReference type="NCBI Taxonomy" id="47492"/>
    <lineage>
        <taxon>Bacteria</taxon>
        <taxon>Pseudomonadati</taxon>
        <taxon>Pseudomonadota</taxon>
        <taxon>Alphaproteobacteria</taxon>
        <taxon>Hyphomicrobiales</taxon>
        <taxon>Xanthobacteraceae</taxon>
        <taxon>Xanthobacter</taxon>
    </lineage>
</organism>
<feature type="region of interest" description="Disordered" evidence="1">
    <location>
        <begin position="1"/>
        <end position="26"/>
    </location>
</feature>
<evidence type="ECO:0000256" key="1">
    <source>
        <dbReference type="SAM" id="MobiDB-lite"/>
    </source>
</evidence>
<reference evidence="2 3" key="1">
    <citation type="submission" date="2023-07" db="EMBL/GenBank/DDBJ databases">
        <title>Genomic Encyclopedia of Type Strains, Phase IV (KMG-IV): sequencing the most valuable type-strain genomes for metagenomic binning, comparative biology and taxonomic classification.</title>
        <authorList>
            <person name="Goeker M."/>
        </authorList>
    </citation>
    <scope>NUCLEOTIDE SEQUENCE [LARGE SCALE GENOMIC DNA]</scope>
    <source>
        <strain evidence="2 3">DSM 3770</strain>
    </source>
</reference>
<name>A0ABU0LCG8_XANAG</name>
<proteinExistence type="predicted"/>
<gene>
    <name evidence="2" type="ORF">QOZ94_001532</name>
</gene>
<evidence type="ECO:0000313" key="3">
    <source>
        <dbReference type="Proteomes" id="UP001241747"/>
    </source>
</evidence>
<dbReference type="RefSeq" id="WP_237346486.1">
    <property type="nucleotide sequence ID" value="NZ_JABWGX010000019.1"/>
</dbReference>